<gene>
    <name evidence="2" type="ORF">M6B38_236155</name>
</gene>
<evidence type="ECO:0000256" key="1">
    <source>
        <dbReference type="SAM" id="MobiDB-lite"/>
    </source>
</evidence>
<evidence type="ECO:0000313" key="3">
    <source>
        <dbReference type="Proteomes" id="UP001140949"/>
    </source>
</evidence>
<feature type="region of interest" description="Disordered" evidence="1">
    <location>
        <begin position="139"/>
        <end position="171"/>
    </location>
</feature>
<evidence type="ECO:0000313" key="2">
    <source>
        <dbReference type="EMBL" id="KAJ6793442.1"/>
    </source>
</evidence>
<sequence>MAQVSTQYASSKGHIGKVAVIDLLDDYWFFHSTLFTTKQPPPANSVDASSSSSSSSAMASSFLNQELINLSSSSSTPQLELPSSHQHKSETTSALLTRMPTLPAVPRLREDPIALPFNSCYTKQLRHSMSALDTYQSTTATTSSSSSSKNNTCTTTTNLSSSGGAGDRPPRHMIKLEKTADRYSTIRHFIAREAYYRKTFKEKKWRSLGDLEYIEIQGLKDLGFVLDKELLQAGQMNARSSFTARSSTVPVVLNSQSGAACARDDAKRPYLSQRSAPPMFRWVNRKSADDMKDQLRFWAKAVASNTKLEGF</sequence>
<dbReference type="EMBL" id="JANAVB010043017">
    <property type="protein sequence ID" value="KAJ6793442.1"/>
    <property type="molecule type" value="Genomic_DNA"/>
</dbReference>
<feature type="region of interest" description="Disordered" evidence="1">
    <location>
        <begin position="73"/>
        <end position="99"/>
    </location>
</feature>
<keyword evidence="3" id="KW-1185">Reference proteome</keyword>
<proteinExistence type="predicted"/>
<reference evidence="2" key="2">
    <citation type="submission" date="2023-04" db="EMBL/GenBank/DDBJ databases">
        <authorList>
            <person name="Bruccoleri R.E."/>
            <person name="Oakeley E.J."/>
            <person name="Faust A.-M."/>
            <person name="Dessus-Babus S."/>
            <person name="Altorfer M."/>
            <person name="Burckhardt D."/>
            <person name="Oertli M."/>
            <person name="Naumann U."/>
            <person name="Petersen F."/>
            <person name="Wong J."/>
        </authorList>
    </citation>
    <scope>NUCLEOTIDE SEQUENCE</scope>
    <source>
        <strain evidence="2">GSM-AAB239-AS_SAM_17_03QT</strain>
        <tissue evidence="2">Leaf</tissue>
    </source>
</reference>
<dbReference type="Proteomes" id="UP001140949">
    <property type="component" value="Unassembled WGS sequence"/>
</dbReference>
<protein>
    <submittedName>
        <fullName evidence="2">Uncharacterized protein</fullName>
    </submittedName>
</protein>
<dbReference type="PANTHER" id="PTHR33785:SF5">
    <property type="entry name" value="SERINE_ARGININE REPETITIVE MATRIX PROTEIN"/>
    <property type="match status" value="1"/>
</dbReference>
<name>A0AAX6DNN0_IRIPA</name>
<comment type="caution">
    <text evidence="2">The sequence shown here is derived from an EMBL/GenBank/DDBJ whole genome shotgun (WGS) entry which is preliminary data.</text>
</comment>
<feature type="compositionally biased region" description="Low complexity" evidence="1">
    <location>
        <begin position="139"/>
        <end position="162"/>
    </location>
</feature>
<organism evidence="2 3">
    <name type="scientific">Iris pallida</name>
    <name type="common">Sweet iris</name>
    <dbReference type="NCBI Taxonomy" id="29817"/>
    <lineage>
        <taxon>Eukaryota</taxon>
        <taxon>Viridiplantae</taxon>
        <taxon>Streptophyta</taxon>
        <taxon>Embryophyta</taxon>
        <taxon>Tracheophyta</taxon>
        <taxon>Spermatophyta</taxon>
        <taxon>Magnoliopsida</taxon>
        <taxon>Liliopsida</taxon>
        <taxon>Asparagales</taxon>
        <taxon>Iridaceae</taxon>
        <taxon>Iridoideae</taxon>
        <taxon>Irideae</taxon>
        <taxon>Iris</taxon>
    </lineage>
</organism>
<feature type="compositionally biased region" description="Polar residues" evidence="1">
    <location>
        <begin position="73"/>
        <end position="84"/>
    </location>
</feature>
<accession>A0AAX6DNN0</accession>
<dbReference type="PANTHER" id="PTHR33785">
    <property type="entry name" value="OS06G0550800 PROTEIN"/>
    <property type="match status" value="1"/>
</dbReference>
<reference evidence="2" key="1">
    <citation type="journal article" date="2023" name="GigaByte">
        <title>Genome assembly of the bearded iris, Iris pallida Lam.</title>
        <authorList>
            <person name="Bruccoleri R.E."/>
            <person name="Oakeley E.J."/>
            <person name="Faust A.M.E."/>
            <person name="Altorfer M."/>
            <person name="Dessus-Babus S."/>
            <person name="Burckhardt D."/>
            <person name="Oertli M."/>
            <person name="Naumann U."/>
            <person name="Petersen F."/>
            <person name="Wong J."/>
        </authorList>
    </citation>
    <scope>NUCLEOTIDE SEQUENCE</scope>
    <source>
        <strain evidence="2">GSM-AAB239-AS_SAM_17_03QT</strain>
    </source>
</reference>
<dbReference type="AlphaFoldDB" id="A0AAX6DNN0"/>